<organism evidence="2 3">
    <name type="scientific">Solirubrobacter ginsenosidimutans</name>
    <dbReference type="NCBI Taxonomy" id="490573"/>
    <lineage>
        <taxon>Bacteria</taxon>
        <taxon>Bacillati</taxon>
        <taxon>Actinomycetota</taxon>
        <taxon>Thermoleophilia</taxon>
        <taxon>Solirubrobacterales</taxon>
        <taxon>Solirubrobacteraceae</taxon>
        <taxon>Solirubrobacter</taxon>
    </lineage>
</organism>
<dbReference type="EMBL" id="JAPDOD010000006">
    <property type="protein sequence ID" value="MDA0160665.1"/>
    <property type="molecule type" value="Genomic_DNA"/>
</dbReference>
<accession>A0A9X3RZ86</accession>
<comment type="caution">
    <text evidence="2">The sequence shown here is derived from an EMBL/GenBank/DDBJ whole genome shotgun (WGS) entry which is preliminary data.</text>
</comment>
<dbReference type="AlphaFoldDB" id="A0A9X3RZ86"/>
<proteinExistence type="predicted"/>
<dbReference type="Proteomes" id="UP001149140">
    <property type="component" value="Unassembled WGS sequence"/>
</dbReference>
<evidence type="ECO:0000313" key="2">
    <source>
        <dbReference type="EMBL" id="MDA0160665.1"/>
    </source>
</evidence>
<evidence type="ECO:0000313" key="3">
    <source>
        <dbReference type="Proteomes" id="UP001149140"/>
    </source>
</evidence>
<dbReference type="Pfam" id="PF12728">
    <property type="entry name" value="HTH_17"/>
    <property type="match status" value="1"/>
</dbReference>
<evidence type="ECO:0000259" key="1">
    <source>
        <dbReference type="Pfam" id="PF12728"/>
    </source>
</evidence>
<gene>
    <name evidence="2" type="ORF">OM076_10345</name>
</gene>
<protein>
    <submittedName>
        <fullName evidence="2">Helix-turn-helix domain-containing protein</fullName>
    </submittedName>
</protein>
<reference evidence="2" key="1">
    <citation type="submission" date="2022-10" db="EMBL/GenBank/DDBJ databases">
        <title>The WGS of Solirubrobacter ginsenosidimutans DSM 21036.</title>
        <authorList>
            <person name="Jiang Z."/>
        </authorList>
    </citation>
    <scope>NUCLEOTIDE SEQUENCE</scope>
    <source>
        <strain evidence="2">DSM 21036</strain>
    </source>
</reference>
<dbReference type="RefSeq" id="WP_270039626.1">
    <property type="nucleotide sequence ID" value="NZ_JAPDOD010000006.1"/>
</dbReference>
<feature type="domain" description="Helix-turn-helix" evidence="1">
    <location>
        <begin position="54"/>
        <end position="103"/>
    </location>
</feature>
<sequence length="142" mass="15390">MTIRAGAPEQIRALATVTLDAQALDELGPQTIDRLADLVAQRLAERNALEDDPLLSAQEAGRVAAVHPETVRRAVRSGALPVAGYVGQRPRLRRADIDAWIARDETQTVGRHRGSLRRNRSGTSGERVLGNALRAVSEEVRG</sequence>
<name>A0A9X3RZ86_9ACTN</name>
<keyword evidence="3" id="KW-1185">Reference proteome</keyword>
<dbReference type="InterPro" id="IPR041657">
    <property type="entry name" value="HTH_17"/>
</dbReference>